<gene>
    <name evidence="4" type="ORF">BgAZ_200090</name>
</gene>
<dbReference type="Gene3D" id="1.25.40.20">
    <property type="entry name" value="Ankyrin repeat-containing domain"/>
    <property type="match status" value="1"/>
</dbReference>
<proteinExistence type="predicted"/>
<evidence type="ECO:0000256" key="2">
    <source>
        <dbReference type="PROSITE-ProRule" id="PRU00104"/>
    </source>
</evidence>
<reference evidence="4" key="1">
    <citation type="submission" date="2023-08" db="EMBL/GenBank/DDBJ databases">
        <title>Draft sequence of the Babesia gibsoni genome.</title>
        <authorList>
            <person name="Yamagishi J.Y."/>
            <person name="Xuan X.X."/>
        </authorList>
    </citation>
    <scope>NUCLEOTIDE SEQUENCE</scope>
    <source>
        <strain evidence="4">Azabu</strain>
    </source>
</reference>
<feature type="domain" description="HECT" evidence="3">
    <location>
        <begin position="4324"/>
        <end position="4744"/>
    </location>
</feature>
<sequence length="4756" mass="538558">MAKPSSENSSATAEALLFRSLIYTDNTFLNRLRCFCSSSGDEEFYVLQAVQKVTALHRNNHLEILEKHSTDIDVILSLNARFAADINEISGLRRSRARESSESEEKVDESLVGDDYVFHCQHFNKRVCDEEEAENNILQAAFVAHAQRYELSYKTFAPGLDQKFYECFLYREYTDKDMVTGTYCKSEREFETGGELYECNEPISVSQVLVYVNRLRAECLYKLSQAGTAADDTLPYAPYFLSKLHDSEETPFHKAVVALWMKVSAQSIIFNIQIWQLEGRDLDYIGSRITSHLNDLMDDILHWPWDYSKWVTVLVSKESYKALDSQGKGAYDSLCNYLQQVMSYASVNGLSTAVDLCIDLMFSLSLRHPNPCDTLERCINYVRTVLIPTLPSASPEFGTPIVEDDELWMPHFASYFKSLLDLEYLSLHNPFFMHTYTEVREEKYNRYFSSSIPTVGTYILRVDIVVEELWMAGYINKPSSTLPVLHICFIPPAQCCSTEKDVAFVFYGNHMMVMDSGVTLLNVSGLKFFSLEFLIDNSDLMLYMNGKRLYDLNLSDIWNMQNGGIGDIGFSIALDDSAVHLTMPGYLSPGFRIEVIRRRVVTSCSITSSPSKEASLHNSVYSRHLYLWKLTSCIHMMTSRIVHNLEKYPVTPIIWGPDLVRYIRLLFDLVLCNLDCAEIVFTYFNSYESVNALTLWRLIGDSILSILSSLNLLMSIPTKPFRIPTDMLELLGSCVAGCLRFRPLIVRSQHMEQHHLQLDLNCLADAINVKSVSLLTCCPIIWSQVFSSTKLSLLKDILVYLVSLEPLAFSHTFVRKYVLHALKILNRGDCLAIFTKRGFSQAVASYPYSVNGEMAGMENDWWMTIVSILEVEKTMLCNLKEFEDDECSAYCTCDSNYGNCGASPFLMCCSCCVHHRCVEASRQWEDRLTVNEVQESNGCPYPKPCMLLCRLLVKQGALFLCLNASASHRDADVVSQSMMNEFLLYNSTKHIDRFGDWKNKIIYSRDDLLDVANSRKCLRIFTGDDIVKLEHILARLLNYYDVVVNVASNNISGASSEVLCRLSSGVQSFLSAVSIVDVLAYFVELLHYISSTEGNCSVIYQSYVTCVNLIPSIMKVIIAIYNCISGSESIVIEANTLIKGITLQYHCIVQLLGKILLFLARCKGNVRKHKDYELRLDLEVDVTALMKSEGSNDSLFPLCLLRGAWMELCGECKLYGSLNRLSSLLQDFMYHKGSVTFTNEVDQRVPEKCEGTLWAMGILEEDPSAIELLMEKYTCAHPSLNRCQLAITSVFIHLLDCNTHNVEVAVRYGSQIVLQLLRQLQGKHTFSTEAEQQDLRKRRMENIVSRCRWLIDNIRGAIYYSRCEGQCSLEGCISLKNQSQSSSPGVYRSCTYTKSKEESVNDDIGLSKGPFCRKAAYRRSRSLDGSDTVVITRNPAFKPQRVDIRLHISEITGFLLYGPNVIECESYLYAERISSMSLYTIWRCINILVAMFSDIIFVGGEEVEDPYVMQPLMLGLLYSREGGCHVTSEVMGETIRLLWYNIVTVSRLLVLHVADDQVLTAENPSLHGHTNVFGYTVMTAQSVVLEKMCDWYLRSGISSMENATFCSGRVDSWMRVSLPFLGLLFSLGVDPISNSRYASQIFRNIFTALQPIRMGQSGFADMGHLSVNGYGSVILLFISLQFIRGHHVNAHSLFKSLTTQGYSRKDFKKAPYGEFHLWVKKDSTLRSDSRVGDVNFRLLWSTNRINGRIRNAEIEAFNQTIARAMGSCITSHNGMMSDKSDVTVWHIPPTECCDVINLSFTQLYQASIMTTVECSGCEASVFIALRRPSYTPGLGENYLGYLHHLGGKLELAKGNGIWTSFQGYDASKSIYPMRRQLHYLMHFMLWTYFSSNLYSPKDNMSSIEISSALCRMLMENLREAAKILRFLEKSCECKRKVLSDDGKTSFRYIASQFEDEKAPVTLEGILTRMCEECTGNMFCLCEVENFWISILAVLIRQVDSTKHYSLVYHILNCLLTTFTLGEDELDTLLSNVNIGPAFCELFIVAMRRLSQQHLGVSECLVSTVEYDAKPVTYPELHGMFLYRWLPPLQRSPLECILSSVRDVFHSVIHRGNYHNIRPMVQDNGSDPFANLPRSDNFTTHRPSADFEAEINGTTLHITRAVNMGGISLFRIPLSIGSAAYTRGTVSFFILSPGRFGITVAPADCIFGSVVDLFERNDVVGFMTAQCPPFVHDVFAATINYRVGDVLSASFTVEEQEDRQICLRTELLIAGNSIGSVLEVVYDPATQNDPMRRMSMVFIFQDPQTLVYNGLNDVAPNTSNRLVSRETQSTFRSDTASEHLVEVPITPEDSNASLGMEDRRTSIAAPSGATTAVRTLDEGVVTEEEGDIFSTDDIVVSDLEQDDSEMIALEYLPSIDKFITTDWDTSYDVMDPEEDVTNLGDIESMCKDEMWQTFITSRGEQTSSNYAIMFAESIQLYQAILMNNMKSLDGLKEEVVGQMCLSFESLYYKLASCPGGIGVDEEALRDCFSWLCVLACDVDVTCWRRSGYSANAKLETVSDFRLPWLMGCSSTSRSCASKLSVECCRRLLISLSHLLSLPSLSSILCYTFNKRSCSDFLSLEDLAAASSILALAARCLVASVIIGRVLCEKGFVFDVSDKMSFEYICVDNLVGVVYMFIRSADREGLPVRSEGLLNVLHRLGITVTDRVDAEMIGFSSGTLGKEEMTSESRKHINCVNSSRGEISTENMWQMIFEAVDADILVDKPVRSLNGMKVQDLPPNPKMFATCDYTYHCGYRLPSERRNIIRRTLGFDVCQHEMYELTSVLLFLAPHYFLGSILEVNPHKAFYIFRSSILHFVRGYDFDCADYWSWAYVGGSVSVKSMDLYSKTVDPLYGWQRLFYMEDDVAILKKMLDAMLTELLYCVSMIMTDYKRCFGLSHVVHWILDSFIRHPLSNGIIRKRFVNSYVWGTLHTLLINCSALPCKLAVVASRLTSWLIPVSSRSQLRKMFLATHYCGQSALHRVTSLCNFYNIFDLDTFTNLDLKRQDHATKVASAMLVHVFASVLFLLMEQRCCTSMKTDEVLDIANYMLISGGTSTYSEIYINGVLSLSQNLMLEAGVPLFYMEKGGSGQALMTKPFIAASNIRKLQFTFHVKEASRIVLSLDRKCLDMVGETLFFPDVIVKAKSWEPVLIDFQWRAPFDFIRRNGCLPDLQISREVTDHFRDTTFRVGFLARGVDNLSSPSSRVHFEDNLVYLEVSSELEIQQRVNEKEIVWSYGLTTVHLALPVSVELLSPFISVIHPSCSSYMESVRIRRNSLMLPLNSLSFYVHKAYKPRLIPRQEGLVLNFPLRSGVSLCPDDEEANTDNAMVLDISAGCDIVDMKEKVCDKGMSTHAALPFTVAVLVEACHEDFYIGLTWCGLRFLWFSSGEVECPKEPPIFKYGMQTKSHISLLGVGFSAGDVVGLRFIPERRTLLFLKNGSACMMLDFVRFYRPHAIDTLTASTDIAGPDIILVKEALFTAIESDNIYSTKRIISFLFNSPSPESMCKAVLEAPILEGLEITADNEKYEHCNAIYLCCILNRLDLLKCISAAPVNYDSYSGLRKETPLMAAAKRGHNMMLSYMLSMLNVDVNAQDSLGMTALMHALSDMDRADVEGYGSSILSTVKLLVTFGADVTIVNNAGCTVLDMLPLQSRSKRDICNYLTTVYKFVRCSKLEWKGIHRRWPGLLGGSEFICGIRGDHENQPSVSLNRVKVDNEDFMAVHFEPSHELVYSDDIALQRNAMVGYIELSLENMRQAVELLISKLPEQDLSQAEFLTRNVNFSETRIHIAKQLSIFLRGLVKDVMSHGKWTSWRVLCTFVRIVLDYCNRLDCMNNENEAMISFLKFEQYVMRLHLLHRRDSLPPMILNRYRDLLHDSNLFHCEYSMQSNEFLAMSYLSPVSMSMESLYGGRLRTAEFTECNIPAYCTDEIKLTLKTNQYAFHRIRYHLNRDVTKELDFAIHCIADLISNSHSAKQLISTMILRCNTREDIQGYLPPLGCNLWNGIYTTVDSLLECFSKLRFIVKSNLDCERFDELEEQWLLNHLITTIDDASLREYMDSLPREHNTRQKLKELIEKLQLVDEDDEDRELDMRIAKVSLIDRGILSSRLSDSASPRVEWSDYLYSAFCYVLVNDRLYMLDQLNDTFKMLVPIIGTVLNKPVVEYLPLSYQVMRPYKQFVEAPHCLAAEEILMTKASHISGKGACSREEMGVCIGPSEIPVHWSVYFGNRSLIRRSLINDMYRKIFISLQTMNRERPYFSIRVDRGISATATSLKHTLWYQSCQQFLACNPNILRARNNQRPFMVVFKGEGATDFGGPFQEFLSSVSNEVMHPLGIETRLTKSGQMACTKCSNTINSYGPHQDTVMLKSGISNMHPMIKLIESDMPQQSKIMLRCGDTGLSCSSGCCNIFSSTRCMDDEADVAGNRSNCKCGGVESMEDHCSQGVPMVLNLYESLGRLFAMCVCMMNPLSVAMNPIIWKKLLAANLSLKDLADYDKMSSDLLQKLQYSQDRYSLLDGLTFSLESTDGRVVELLSDGCNVNVTRDNIDLFTSIATLFRLTQADASTTWLARGFNAVLPIGRFGMLLDYKLLEFMVCGDPRIDLEVLRAHTVSTSVTLKRDLFDVLATFDNAKLQMFLRFVSGRSRLPPTQSEWSLQVEYDISKEREDDGDSRLPTSSTCSFRLLIPRYSSKQIMKERLLYAIKHCMAIDLDAYQVHETMELNQ</sequence>
<accession>A0AAD8PD93</accession>
<dbReference type="InterPro" id="IPR035983">
    <property type="entry name" value="Hect_E3_ubiquitin_ligase"/>
</dbReference>
<dbReference type="InterPro" id="IPR002110">
    <property type="entry name" value="Ankyrin_rpt"/>
</dbReference>
<dbReference type="GO" id="GO:0004842">
    <property type="term" value="F:ubiquitin-protein transferase activity"/>
    <property type="evidence" value="ECO:0007669"/>
    <property type="project" value="InterPro"/>
</dbReference>
<dbReference type="InterPro" id="IPR000569">
    <property type="entry name" value="HECT_dom"/>
</dbReference>
<dbReference type="SUPFAM" id="SSF48403">
    <property type="entry name" value="Ankyrin repeat"/>
    <property type="match status" value="1"/>
</dbReference>
<dbReference type="Pfam" id="PF12796">
    <property type="entry name" value="Ank_2"/>
    <property type="match status" value="1"/>
</dbReference>
<evidence type="ECO:0000259" key="3">
    <source>
        <dbReference type="PROSITE" id="PS50237"/>
    </source>
</evidence>
<evidence type="ECO:0000313" key="4">
    <source>
        <dbReference type="EMBL" id="KAK1443133.1"/>
    </source>
</evidence>
<dbReference type="EMBL" id="JAVEPI010000002">
    <property type="protein sequence ID" value="KAK1443133.1"/>
    <property type="molecule type" value="Genomic_DNA"/>
</dbReference>
<dbReference type="GO" id="GO:0005737">
    <property type="term" value="C:cytoplasm"/>
    <property type="evidence" value="ECO:0007669"/>
    <property type="project" value="TreeGrafter"/>
</dbReference>
<evidence type="ECO:0000313" key="5">
    <source>
        <dbReference type="Proteomes" id="UP001230268"/>
    </source>
</evidence>
<name>A0AAD8PD93_BABGI</name>
<dbReference type="InterPro" id="IPR036770">
    <property type="entry name" value="Ankyrin_rpt-contain_sf"/>
</dbReference>
<feature type="active site" description="Glycyl thioester intermediate" evidence="2">
    <location>
        <position position="4712"/>
    </location>
</feature>
<comment type="caution">
    <text evidence="4">The sequence shown here is derived from an EMBL/GenBank/DDBJ whole genome shotgun (WGS) entry which is preliminary data.</text>
</comment>
<keyword evidence="1 2" id="KW-0833">Ubl conjugation pathway</keyword>
<dbReference type="InterPro" id="IPR042469">
    <property type="entry name" value="HECTD3"/>
</dbReference>
<dbReference type="SMART" id="SM00248">
    <property type="entry name" value="ANK"/>
    <property type="match status" value="3"/>
</dbReference>
<dbReference type="PROSITE" id="PS50237">
    <property type="entry name" value="HECT"/>
    <property type="match status" value="1"/>
</dbReference>
<dbReference type="Pfam" id="PF00632">
    <property type="entry name" value="HECT"/>
    <property type="match status" value="1"/>
</dbReference>
<evidence type="ECO:0000256" key="1">
    <source>
        <dbReference type="ARBA" id="ARBA00022786"/>
    </source>
</evidence>
<dbReference type="Gene3D" id="3.90.1750.10">
    <property type="entry name" value="Hect, E3 ligase catalytic domains"/>
    <property type="match status" value="1"/>
</dbReference>
<dbReference type="Proteomes" id="UP001230268">
    <property type="component" value="Unassembled WGS sequence"/>
</dbReference>
<dbReference type="PANTHER" id="PTHR46654:SF1">
    <property type="entry name" value="E3 UBIQUITIN-PROTEIN LIGASE HECTD3"/>
    <property type="match status" value="1"/>
</dbReference>
<protein>
    <recommendedName>
        <fullName evidence="3">HECT domain-containing protein</fullName>
    </recommendedName>
</protein>
<dbReference type="SUPFAM" id="SSF56204">
    <property type="entry name" value="Hect, E3 ligase catalytic domain"/>
    <property type="match status" value="1"/>
</dbReference>
<keyword evidence="5" id="KW-1185">Reference proteome</keyword>
<dbReference type="SMART" id="SM00119">
    <property type="entry name" value="HECTc"/>
    <property type="match status" value="1"/>
</dbReference>
<organism evidence="4 5">
    <name type="scientific">Babesia gibsoni</name>
    <dbReference type="NCBI Taxonomy" id="33632"/>
    <lineage>
        <taxon>Eukaryota</taxon>
        <taxon>Sar</taxon>
        <taxon>Alveolata</taxon>
        <taxon>Apicomplexa</taxon>
        <taxon>Aconoidasida</taxon>
        <taxon>Piroplasmida</taxon>
        <taxon>Babesiidae</taxon>
        <taxon>Babesia</taxon>
    </lineage>
</organism>
<dbReference type="PANTHER" id="PTHR46654">
    <property type="entry name" value="E3 UBIQUITIN-PROTEIN LIGASE HECTD3"/>
    <property type="match status" value="1"/>
</dbReference>
<dbReference type="Gene3D" id="3.30.2410.10">
    <property type="entry name" value="Hect, E3 ligase catalytic domain"/>
    <property type="match status" value="1"/>
</dbReference>